<organism evidence="2 3">
    <name type="scientific">Carpinus fangiana</name>
    <dbReference type="NCBI Taxonomy" id="176857"/>
    <lineage>
        <taxon>Eukaryota</taxon>
        <taxon>Viridiplantae</taxon>
        <taxon>Streptophyta</taxon>
        <taxon>Embryophyta</taxon>
        <taxon>Tracheophyta</taxon>
        <taxon>Spermatophyta</taxon>
        <taxon>Magnoliopsida</taxon>
        <taxon>eudicotyledons</taxon>
        <taxon>Gunneridae</taxon>
        <taxon>Pentapetalae</taxon>
        <taxon>rosids</taxon>
        <taxon>fabids</taxon>
        <taxon>Fagales</taxon>
        <taxon>Betulaceae</taxon>
        <taxon>Carpinus</taxon>
    </lineage>
</organism>
<accession>A0A5N6QEJ2</accession>
<dbReference type="Proteomes" id="UP000327013">
    <property type="component" value="Chromosome 1"/>
</dbReference>
<evidence type="ECO:0000313" key="3">
    <source>
        <dbReference type="Proteomes" id="UP000327013"/>
    </source>
</evidence>
<proteinExistence type="predicted"/>
<sequence>MPRTAQALLQSTDLMNTAHIFRESIRLVFLHSTHFHSISIFLFSPLPISLFISHFLIHRFPQIPASTIKFPDHLLGHPLPKLLSKSIVHIIICFPSSITFSLLGRAAIVQAVSDSYKGINLDGRRLFMRSGSAWINLLHTSFCEFIILLSLFVLLVASLAIAPKILFACGVCSKMLGLWGVLGCLGVPFCVAFAHVMVVGNLARVLSVLEGGSSGFDSLSKARNLIEGRRQTALVMALLSNMGLRLVECLFEFRMCNGISLWEGPLLVSMYSSVLVFDTIMNAVFYYACKP</sequence>
<keyword evidence="1" id="KW-1133">Transmembrane helix</keyword>
<evidence type="ECO:0000256" key="1">
    <source>
        <dbReference type="SAM" id="Phobius"/>
    </source>
</evidence>
<feature type="transmembrane region" description="Helical" evidence="1">
    <location>
        <begin position="87"/>
        <end position="113"/>
    </location>
</feature>
<gene>
    <name evidence="2" type="ORF">FH972_002334</name>
</gene>
<name>A0A5N6QEJ2_9ROSI</name>
<feature type="transmembrane region" description="Helical" evidence="1">
    <location>
        <begin position="270"/>
        <end position="289"/>
    </location>
</feature>
<feature type="transmembrane region" description="Helical" evidence="1">
    <location>
        <begin position="35"/>
        <end position="57"/>
    </location>
</feature>
<keyword evidence="1" id="KW-0472">Membrane</keyword>
<keyword evidence="1" id="KW-0812">Transmembrane</keyword>
<feature type="transmembrane region" description="Helical" evidence="1">
    <location>
        <begin position="133"/>
        <end position="163"/>
    </location>
</feature>
<evidence type="ECO:0000313" key="2">
    <source>
        <dbReference type="EMBL" id="KAE7997728.1"/>
    </source>
</evidence>
<dbReference type="OrthoDB" id="1934589at2759"/>
<dbReference type="EMBL" id="CM017321">
    <property type="protein sequence ID" value="KAE7997728.1"/>
    <property type="molecule type" value="Genomic_DNA"/>
</dbReference>
<dbReference type="AlphaFoldDB" id="A0A5N6QEJ2"/>
<reference evidence="2 3" key="1">
    <citation type="submission" date="2019-06" db="EMBL/GenBank/DDBJ databases">
        <title>A chromosomal-level reference genome of Carpinus fangiana (Coryloideae, Betulaceae).</title>
        <authorList>
            <person name="Yang X."/>
            <person name="Wang Z."/>
            <person name="Zhang L."/>
            <person name="Hao G."/>
            <person name="Liu J."/>
            <person name="Yang Y."/>
        </authorList>
    </citation>
    <scope>NUCLEOTIDE SEQUENCE [LARGE SCALE GENOMIC DNA]</scope>
    <source>
        <strain evidence="2">Cfa_2016G</strain>
        <tissue evidence="2">Leaf</tissue>
    </source>
</reference>
<feature type="transmembrane region" description="Helical" evidence="1">
    <location>
        <begin position="175"/>
        <end position="198"/>
    </location>
</feature>
<dbReference type="PANTHER" id="PTHR33133">
    <property type="entry name" value="OS08G0107100 PROTEIN-RELATED"/>
    <property type="match status" value="1"/>
</dbReference>
<keyword evidence="3" id="KW-1185">Reference proteome</keyword>
<dbReference type="PANTHER" id="PTHR33133:SF9">
    <property type="entry name" value="SOLUTE CARRIER FAMILY 40 PROTEIN"/>
    <property type="match status" value="1"/>
</dbReference>
<protein>
    <submittedName>
        <fullName evidence="2">Uncharacterized protein</fullName>
    </submittedName>
</protein>